<evidence type="ECO:0000256" key="7">
    <source>
        <dbReference type="ARBA" id="ARBA00049477"/>
    </source>
</evidence>
<organism evidence="11 12">
    <name type="scientific">Salmo trutta</name>
    <name type="common">Brown trout</name>
    <dbReference type="NCBI Taxonomy" id="8032"/>
    <lineage>
        <taxon>Eukaryota</taxon>
        <taxon>Metazoa</taxon>
        <taxon>Chordata</taxon>
        <taxon>Craniata</taxon>
        <taxon>Vertebrata</taxon>
        <taxon>Euteleostomi</taxon>
        <taxon>Actinopterygii</taxon>
        <taxon>Neopterygii</taxon>
        <taxon>Teleostei</taxon>
        <taxon>Protacanthopterygii</taxon>
        <taxon>Salmoniformes</taxon>
        <taxon>Salmonidae</taxon>
        <taxon>Salmoninae</taxon>
        <taxon>Salmo</taxon>
    </lineage>
</organism>
<dbReference type="GO" id="GO:0005634">
    <property type="term" value="C:nucleus"/>
    <property type="evidence" value="ECO:0007669"/>
    <property type="project" value="TreeGrafter"/>
</dbReference>
<keyword evidence="9" id="KW-0812">Transmembrane</keyword>
<dbReference type="Pfam" id="PF01728">
    <property type="entry name" value="FtsJ"/>
    <property type="match status" value="1"/>
</dbReference>
<evidence type="ECO:0000256" key="2">
    <source>
        <dbReference type="ARBA" id="ARBA00021134"/>
    </source>
</evidence>
<dbReference type="FunCoup" id="A0A673ZJU4">
    <property type="interactions" value="2160"/>
</dbReference>
<dbReference type="InParanoid" id="A0A673ZJU4"/>
<keyword evidence="6" id="KW-0506">mRNA capping</keyword>
<dbReference type="EC" id="2.1.1.296" evidence="1"/>
<evidence type="ECO:0000256" key="1">
    <source>
        <dbReference type="ARBA" id="ARBA00012770"/>
    </source>
</evidence>
<keyword evidence="6" id="KW-0507">mRNA processing</keyword>
<evidence type="ECO:0000256" key="9">
    <source>
        <dbReference type="SAM" id="Phobius"/>
    </source>
</evidence>
<dbReference type="GeneTree" id="ENSGT00940000161773"/>
<dbReference type="GO" id="GO:0032259">
    <property type="term" value="P:methylation"/>
    <property type="evidence" value="ECO:0007669"/>
    <property type="project" value="UniProtKB-KW"/>
</dbReference>
<keyword evidence="3 8" id="KW-0489">Methyltransferase</keyword>
<reference evidence="11" key="2">
    <citation type="submission" date="2025-09" db="UniProtKB">
        <authorList>
            <consortium name="Ensembl"/>
        </authorList>
    </citation>
    <scope>IDENTIFICATION</scope>
</reference>
<evidence type="ECO:0000256" key="8">
    <source>
        <dbReference type="PROSITE-ProRule" id="PRU00946"/>
    </source>
</evidence>
<evidence type="ECO:0000313" key="12">
    <source>
        <dbReference type="Proteomes" id="UP000472277"/>
    </source>
</evidence>
<name>A0A673ZJU4_SALTR</name>
<dbReference type="PANTHER" id="PTHR16121:SF2">
    <property type="entry name" value="CAP-SPECIFIC MRNA (NUCLEOSIDE-2'-O-)-METHYLTRANSFERASE 2"/>
    <property type="match status" value="1"/>
</dbReference>
<keyword evidence="9" id="KW-0472">Membrane</keyword>
<proteinExistence type="predicted"/>
<accession>A0A673ZJU4</accession>
<dbReference type="InterPro" id="IPR050851">
    <property type="entry name" value="mRNA_Cap_2O-Ribose_MeTrfase"/>
</dbReference>
<dbReference type="GO" id="GO:0006370">
    <property type="term" value="P:7-methylguanosine mRNA capping"/>
    <property type="evidence" value="ECO:0007669"/>
    <property type="project" value="UniProtKB-KW"/>
</dbReference>
<evidence type="ECO:0000259" key="10">
    <source>
        <dbReference type="PROSITE" id="PS51614"/>
    </source>
</evidence>
<keyword evidence="9" id="KW-1133">Transmembrane helix</keyword>
<dbReference type="AlphaFoldDB" id="A0A673ZJU4"/>
<dbReference type="InterPro" id="IPR002877">
    <property type="entry name" value="RNA_MeTrfase_FtsJ_dom"/>
</dbReference>
<dbReference type="PANTHER" id="PTHR16121">
    <property type="entry name" value="CAP-SPECIFIC MRNA (NUCLEOSIDE-2'-O-)-METHYLTRANSFERASE 1-RELATED"/>
    <property type="match status" value="1"/>
</dbReference>
<dbReference type="SUPFAM" id="SSF53335">
    <property type="entry name" value="S-adenosyl-L-methionine-dependent methyltransferases"/>
    <property type="match status" value="1"/>
</dbReference>
<dbReference type="Proteomes" id="UP000472277">
    <property type="component" value="Chromosome 29"/>
</dbReference>
<dbReference type="InterPro" id="IPR029063">
    <property type="entry name" value="SAM-dependent_MTases_sf"/>
</dbReference>
<keyword evidence="4 8" id="KW-0808">Transferase</keyword>
<evidence type="ECO:0000313" key="11">
    <source>
        <dbReference type="Ensembl" id="ENSSTUP00000047022.1"/>
    </source>
</evidence>
<feature type="binding site" evidence="8">
    <location>
        <position position="201"/>
    </location>
    <ligand>
        <name>S-adenosyl-L-methionine</name>
        <dbReference type="ChEBI" id="CHEBI:59789"/>
    </ligand>
</feature>
<comment type="catalytic activity">
    <reaction evidence="7">
        <text>a 5'-end (N(7)-methyl 5'-triphosphoguanosine)-(2'-O-methyl-ribonucleoside)-(ribonucleotide) in mRNA + S-adenosyl-L-methionine = a 5'-end (N(7)-methyl 5'-triphosphoguanosine)-(2'-O-methyl-ribonucleoside)-(2'-O-methyl-ribonucleotide) in mRNA + S-adenosyl-L-homocysteine + H(+)</text>
        <dbReference type="Rhea" id="RHEA:67024"/>
        <dbReference type="Rhea" id="RHEA-COMP:17169"/>
        <dbReference type="Rhea" id="RHEA-COMP:17170"/>
        <dbReference type="ChEBI" id="CHEBI:15378"/>
        <dbReference type="ChEBI" id="CHEBI:57856"/>
        <dbReference type="ChEBI" id="CHEBI:59789"/>
        <dbReference type="ChEBI" id="CHEBI:167612"/>
        <dbReference type="ChEBI" id="CHEBI:167614"/>
        <dbReference type="EC" id="2.1.1.296"/>
    </reaction>
</comment>
<dbReference type="InterPro" id="IPR025807">
    <property type="entry name" value="Adrift-typ_MeTrfase"/>
</dbReference>
<protein>
    <recommendedName>
        <fullName evidence="2">Cap-specific mRNA (nucleoside-2'-O-)-methyltransferase 2</fullName>
        <ecNumber evidence="1">2.1.1.296</ecNumber>
    </recommendedName>
</protein>
<gene>
    <name evidence="11" type="primary">CMTR2</name>
</gene>
<evidence type="ECO:0000256" key="5">
    <source>
        <dbReference type="ARBA" id="ARBA00022691"/>
    </source>
</evidence>
<evidence type="ECO:0000256" key="4">
    <source>
        <dbReference type="ARBA" id="ARBA00022679"/>
    </source>
</evidence>
<reference evidence="11" key="1">
    <citation type="submission" date="2025-08" db="UniProtKB">
        <authorList>
            <consortium name="Ensembl"/>
        </authorList>
    </citation>
    <scope>IDENTIFICATION</scope>
</reference>
<sequence length="728" mass="80034">LFTYDLERMSWGRGARRKAGRQQPTDVEAFDPEVVAEVRELFNKVWTYVKPANGEWCIPDPSEALRHPAQDHVLLQTLKTSLNEVKNRLSDKDLEVWHQHTNSINRAGKAPGAFVAALNHYLKTSQHTRYCDWSWAANTLNPYHEANGGGTTITDNRLIANTLPWWFFGLDNTGDIMSQRHLLDLKGFVGNMRSIDGVTADGSFDCQGNPDEQEALVSSLHYCEAAAALFLLGPGGSFVLKMFTLYEHSSVCLLYLLNCCFRSVSVFKPATSKAGNSEVYVVCLHYDGKKAVRSLLSKLIRHFGPDLAVWEALFPSKLLPQSFMAQHEQACSYFHALQTGMIGENLKLFEGLNEKRRQRLENIRDCTAQEYLSVSSLPRARWLSRSTVAPTCCSVTGRRPLGKKNQMGSFNQRRLAAGPGLEGACWEGPLRCLGGRARPEGMGACSVLAGLLAEYHMDTWFVIVGAALPVVRNSPFCDGGLLNHLNEALEQAALGSGMDRSAAWTLVPPCSSCPMVGTTSILSEVAALCDITPCNGKGNRKCLVFGRASWWGDCEEQAVGLTLEFRSEPSLPPTAHITLHDGEPQYQRDLLACVLLSLHHMGPGDALLLPILSAFTCITAATVLCLHLSFRSITFRCPSPPGAAGAVLVCVGFWPEAAARLLPHLGDLQERIGCQARGEEDTDSLPHVGQRQVLQFVPMEELLKGELTEFLLASTASILRPHLHLVLN</sequence>
<evidence type="ECO:0000256" key="6">
    <source>
        <dbReference type="ARBA" id="ARBA00023042"/>
    </source>
</evidence>
<feature type="active site" description="Proton acceptor" evidence="8">
    <location>
        <position position="241"/>
    </location>
</feature>
<keyword evidence="5 8" id="KW-0949">S-adenosyl-L-methionine</keyword>
<dbReference type="GO" id="GO:0120550">
    <property type="term" value="F:methyltransferase cap2 activity"/>
    <property type="evidence" value="ECO:0007669"/>
    <property type="project" value="UniProtKB-EC"/>
</dbReference>
<feature type="binding site" evidence="8">
    <location>
        <position position="133"/>
    </location>
    <ligand>
        <name>S-adenosyl-L-methionine</name>
        <dbReference type="ChEBI" id="CHEBI:59789"/>
    </ligand>
</feature>
<feature type="domain" description="Adrift-type SAM-dependent 2'-O-MTase" evidence="10">
    <location>
        <begin position="110"/>
        <end position="288"/>
    </location>
</feature>
<dbReference type="GO" id="GO:0004483">
    <property type="term" value="F:methyltransferase cap1 activity"/>
    <property type="evidence" value="ECO:0007669"/>
    <property type="project" value="UniProtKB-ARBA"/>
</dbReference>
<dbReference type="PROSITE" id="PS51614">
    <property type="entry name" value="SAM_MT_ADRIFT"/>
    <property type="match status" value="1"/>
</dbReference>
<dbReference type="GO" id="GO:0005737">
    <property type="term" value="C:cytoplasm"/>
    <property type="evidence" value="ECO:0007669"/>
    <property type="project" value="TreeGrafter"/>
</dbReference>
<dbReference type="Ensembl" id="ENSSTUT00000049052.1">
    <property type="protein sequence ID" value="ENSSTUP00000047022.1"/>
    <property type="gene ID" value="ENSSTUG00000019760.1"/>
</dbReference>
<feature type="binding site" evidence="8">
    <location>
        <position position="112"/>
    </location>
    <ligand>
        <name>S-adenosyl-L-methionine</name>
        <dbReference type="ChEBI" id="CHEBI:59789"/>
    </ligand>
</feature>
<dbReference type="OMA" id="HGEFIER"/>
<keyword evidence="12" id="KW-1185">Reference proteome</keyword>
<feature type="transmembrane region" description="Helical" evidence="9">
    <location>
        <begin position="607"/>
        <end position="630"/>
    </location>
</feature>
<dbReference type="Gene3D" id="3.40.50.12760">
    <property type="match status" value="1"/>
</dbReference>
<evidence type="ECO:0000256" key="3">
    <source>
        <dbReference type="ARBA" id="ARBA00022603"/>
    </source>
</evidence>